<dbReference type="Proteomes" id="UP001434883">
    <property type="component" value="Unassembled WGS sequence"/>
</dbReference>
<dbReference type="PANTHER" id="PTHR19443">
    <property type="entry name" value="HEXOKINASE"/>
    <property type="match status" value="1"/>
</dbReference>
<comment type="similarity">
    <text evidence="4">Belongs to the hexokinase family.</text>
</comment>
<comment type="catalytic activity">
    <reaction evidence="3">
        <text>D-glucose + ATP = D-glucose 6-phosphate + ADP + H(+)</text>
        <dbReference type="Rhea" id="RHEA:17825"/>
        <dbReference type="ChEBI" id="CHEBI:4167"/>
        <dbReference type="ChEBI" id="CHEBI:15378"/>
        <dbReference type="ChEBI" id="CHEBI:30616"/>
        <dbReference type="ChEBI" id="CHEBI:61548"/>
        <dbReference type="ChEBI" id="CHEBI:456216"/>
        <dbReference type="EC" id="2.7.1.1"/>
    </reaction>
    <physiologicalReaction direction="left-to-right" evidence="3">
        <dbReference type="Rhea" id="RHEA:17826"/>
    </physiologicalReaction>
</comment>
<dbReference type="InterPro" id="IPR043129">
    <property type="entry name" value="ATPase_NBD"/>
</dbReference>
<evidence type="ECO:0000256" key="2">
    <source>
        <dbReference type="ARBA" id="ARBA00044613"/>
    </source>
</evidence>
<dbReference type="Pfam" id="PF00349">
    <property type="entry name" value="Hexokinase_1"/>
    <property type="match status" value="1"/>
</dbReference>
<dbReference type="InterPro" id="IPR022672">
    <property type="entry name" value="Hexokinase_N"/>
</dbReference>
<evidence type="ECO:0000256" key="4">
    <source>
        <dbReference type="RuleBase" id="RU362007"/>
    </source>
</evidence>
<comment type="caution">
    <text evidence="6">The sequence shown here is derived from an EMBL/GenBank/DDBJ whole genome shotgun (WGS) entry which is preliminary data.</text>
</comment>
<dbReference type="PANTHER" id="PTHR19443:SF84">
    <property type="entry name" value="PHOSPHOTRANSFERASE"/>
    <property type="match status" value="1"/>
</dbReference>
<dbReference type="PROSITE" id="PS51748">
    <property type="entry name" value="HEXOKINASE_2"/>
    <property type="match status" value="1"/>
</dbReference>
<comment type="catalytic activity">
    <reaction evidence="2">
        <text>a D-hexose + ATP = a D-hexose 6-phosphate + ADP + H(+)</text>
        <dbReference type="Rhea" id="RHEA:22740"/>
        <dbReference type="ChEBI" id="CHEBI:4194"/>
        <dbReference type="ChEBI" id="CHEBI:15378"/>
        <dbReference type="ChEBI" id="CHEBI:30616"/>
        <dbReference type="ChEBI" id="CHEBI:229467"/>
        <dbReference type="ChEBI" id="CHEBI:456216"/>
        <dbReference type="EC" id="2.7.1.1"/>
    </reaction>
    <physiologicalReaction direction="left-to-right" evidence="2">
        <dbReference type="Rhea" id="RHEA:22741"/>
    </physiologicalReaction>
</comment>
<evidence type="ECO:0000259" key="5">
    <source>
        <dbReference type="Pfam" id="PF00349"/>
    </source>
</evidence>
<proteinExistence type="inferred from homology"/>
<feature type="non-terminal residue" evidence="6">
    <location>
        <position position="1"/>
    </location>
</feature>
<keyword evidence="7" id="KW-1185">Reference proteome</keyword>
<keyword evidence="4" id="KW-0547">Nucleotide-binding</keyword>
<organism evidence="6 7">
    <name type="scientific">Xenoophorus captivus</name>
    <dbReference type="NCBI Taxonomy" id="1517983"/>
    <lineage>
        <taxon>Eukaryota</taxon>
        <taxon>Metazoa</taxon>
        <taxon>Chordata</taxon>
        <taxon>Craniata</taxon>
        <taxon>Vertebrata</taxon>
        <taxon>Euteleostomi</taxon>
        <taxon>Actinopterygii</taxon>
        <taxon>Neopterygii</taxon>
        <taxon>Teleostei</taxon>
        <taxon>Neoteleostei</taxon>
        <taxon>Acanthomorphata</taxon>
        <taxon>Ovalentaria</taxon>
        <taxon>Atherinomorphae</taxon>
        <taxon>Cyprinodontiformes</taxon>
        <taxon>Goodeidae</taxon>
        <taxon>Xenoophorus</taxon>
    </lineage>
</organism>
<feature type="domain" description="Hexokinase N-terminal" evidence="5">
    <location>
        <begin position="2"/>
        <end position="101"/>
    </location>
</feature>
<evidence type="ECO:0000256" key="3">
    <source>
        <dbReference type="ARBA" id="ARBA00048160"/>
    </source>
</evidence>
<dbReference type="InterPro" id="IPR001312">
    <property type="entry name" value="Hexokinase"/>
</dbReference>
<comment type="pathway">
    <text evidence="1">Carbohydrate metabolism; hexose metabolism.</text>
</comment>
<name>A0ABV0Q9Q9_9TELE</name>
<sequence>YLEPFRLSPKKLQEVSDGLQNDMIRGVGKDTHQKVSVKMLPTFIRETPDRTEKGDFLALDLGGTNLRVFRVRLTEEEQKKPKLDSEQWPISKEIKEGTGEQSILLCWSKDFNCSGVEGEDVVKLLKEAIHRRGEREPTPATWRR</sequence>
<dbReference type="EMBL" id="JAHRIN010002618">
    <property type="protein sequence ID" value="MEQ2192489.1"/>
    <property type="molecule type" value="Genomic_DNA"/>
</dbReference>
<keyword evidence="4" id="KW-0418">Kinase</keyword>
<evidence type="ECO:0000313" key="6">
    <source>
        <dbReference type="EMBL" id="MEQ2192489.1"/>
    </source>
</evidence>
<evidence type="ECO:0000313" key="7">
    <source>
        <dbReference type="Proteomes" id="UP001434883"/>
    </source>
</evidence>
<dbReference type="SUPFAM" id="SSF53067">
    <property type="entry name" value="Actin-like ATPase domain"/>
    <property type="match status" value="1"/>
</dbReference>
<reference evidence="6 7" key="1">
    <citation type="submission" date="2021-06" db="EMBL/GenBank/DDBJ databases">
        <authorList>
            <person name="Palmer J.M."/>
        </authorList>
    </citation>
    <scope>NUCLEOTIDE SEQUENCE [LARGE SCALE GENOMIC DNA]</scope>
    <source>
        <strain evidence="6 7">XC_2019</strain>
        <tissue evidence="6">Muscle</tissue>
    </source>
</reference>
<keyword evidence="4" id="KW-0067">ATP-binding</keyword>
<evidence type="ECO:0000256" key="1">
    <source>
        <dbReference type="ARBA" id="ARBA00005028"/>
    </source>
</evidence>
<protein>
    <recommendedName>
        <fullName evidence="4">Phosphotransferase</fullName>
        <ecNumber evidence="4">2.7.1.-</ecNumber>
    </recommendedName>
</protein>
<accession>A0ABV0Q9Q9</accession>
<keyword evidence="4" id="KW-0324">Glycolysis</keyword>
<dbReference type="EC" id="2.7.1.-" evidence="4"/>
<keyword evidence="4" id="KW-0808">Transferase</keyword>
<gene>
    <name evidence="6" type="ORF">XENOCAPTIV_012439</name>
</gene>
<dbReference type="Gene3D" id="3.30.420.40">
    <property type="match status" value="2"/>
</dbReference>